<dbReference type="OrthoDB" id="9800977at2"/>
<evidence type="ECO:0000256" key="7">
    <source>
        <dbReference type="ARBA" id="ARBA00023014"/>
    </source>
</evidence>
<evidence type="ECO:0000256" key="12">
    <source>
        <dbReference type="HAMAP-Rule" id="MF_00942"/>
    </source>
</evidence>
<evidence type="ECO:0000256" key="2">
    <source>
        <dbReference type="ARBA" id="ARBA00022485"/>
    </source>
</evidence>
<dbReference type="Proteomes" id="UP000538566">
    <property type="component" value="Unassembled WGS sequence"/>
</dbReference>
<evidence type="ECO:0000256" key="6">
    <source>
        <dbReference type="ARBA" id="ARBA00023004"/>
    </source>
</evidence>
<keyword evidence="2 12" id="KW-0004">4Fe-4S</keyword>
<dbReference type="PIRSF" id="PIRSF001435">
    <property type="entry name" value="Nth"/>
    <property type="match status" value="1"/>
</dbReference>
<evidence type="ECO:0000256" key="5">
    <source>
        <dbReference type="ARBA" id="ARBA00022801"/>
    </source>
</evidence>
<evidence type="ECO:0000256" key="1">
    <source>
        <dbReference type="ARBA" id="ARBA00008343"/>
    </source>
</evidence>
<keyword evidence="11 12" id="KW-0326">Glycosidase</keyword>
<dbReference type="PANTHER" id="PTHR10359">
    <property type="entry name" value="A/G-SPECIFIC ADENINE GLYCOSYLASE/ENDONUCLEASE III"/>
    <property type="match status" value="1"/>
</dbReference>
<keyword evidence="10 12" id="KW-0456">Lyase</keyword>
<evidence type="ECO:0000256" key="3">
    <source>
        <dbReference type="ARBA" id="ARBA00022723"/>
    </source>
</evidence>
<feature type="region of interest" description="Disordered" evidence="13">
    <location>
        <begin position="213"/>
        <end position="236"/>
    </location>
</feature>
<keyword evidence="15" id="KW-0540">Nuclease</keyword>
<evidence type="ECO:0000256" key="9">
    <source>
        <dbReference type="ARBA" id="ARBA00023204"/>
    </source>
</evidence>
<comment type="similarity">
    <text evidence="1 12">Belongs to the Nth/MutY family.</text>
</comment>
<feature type="compositionally biased region" description="Basic residues" evidence="13">
    <location>
        <begin position="218"/>
        <end position="236"/>
    </location>
</feature>
<keyword evidence="8 12" id="KW-0238">DNA-binding</keyword>
<dbReference type="SUPFAM" id="SSF48150">
    <property type="entry name" value="DNA-glycosylase"/>
    <property type="match status" value="1"/>
</dbReference>
<dbReference type="Gene3D" id="1.10.1670.10">
    <property type="entry name" value="Helix-hairpin-Helix base-excision DNA repair enzymes (C-terminal)"/>
    <property type="match status" value="1"/>
</dbReference>
<keyword evidence="15" id="KW-0255">Endonuclease</keyword>
<gene>
    <name evidence="12" type="primary">nth</name>
    <name evidence="15" type="ORF">GGR37_002773</name>
</gene>
<evidence type="ECO:0000313" key="15">
    <source>
        <dbReference type="EMBL" id="MBB4614486.1"/>
    </source>
</evidence>
<keyword evidence="16" id="KW-1185">Reference proteome</keyword>
<dbReference type="GO" id="GO:0046872">
    <property type="term" value="F:metal ion binding"/>
    <property type="evidence" value="ECO:0007669"/>
    <property type="project" value="UniProtKB-KW"/>
</dbReference>
<dbReference type="Gene3D" id="1.10.340.30">
    <property type="entry name" value="Hypothetical protein, domain 2"/>
    <property type="match status" value="1"/>
</dbReference>
<feature type="binding site" evidence="12">
    <location>
        <position position="187"/>
    </location>
    <ligand>
        <name>[4Fe-4S] cluster</name>
        <dbReference type="ChEBI" id="CHEBI:49883"/>
    </ligand>
</feature>
<dbReference type="InterPro" id="IPR003265">
    <property type="entry name" value="HhH-GPD_domain"/>
</dbReference>
<dbReference type="InterPro" id="IPR004036">
    <property type="entry name" value="Endonuclease-III-like_CS2"/>
</dbReference>
<dbReference type="InterPro" id="IPR005759">
    <property type="entry name" value="Nth"/>
</dbReference>
<feature type="binding site" evidence="12">
    <location>
        <position position="203"/>
    </location>
    <ligand>
        <name>[4Fe-4S] cluster</name>
        <dbReference type="ChEBI" id="CHEBI:49883"/>
    </ligand>
</feature>
<comment type="catalytic activity">
    <reaction evidence="12">
        <text>2'-deoxyribonucleotide-(2'-deoxyribose 5'-phosphate)-2'-deoxyribonucleotide-DNA = a 3'-end 2'-deoxyribonucleotide-(2,3-dehydro-2,3-deoxyribose 5'-phosphate)-DNA + a 5'-end 5'-phospho-2'-deoxyribonucleoside-DNA + H(+)</text>
        <dbReference type="Rhea" id="RHEA:66592"/>
        <dbReference type="Rhea" id="RHEA-COMP:13180"/>
        <dbReference type="Rhea" id="RHEA-COMP:16897"/>
        <dbReference type="Rhea" id="RHEA-COMP:17067"/>
        <dbReference type="ChEBI" id="CHEBI:15378"/>
        <dbReference type="ChEBI" id="CHEBI:136412"/>
        <dbReference type="ChEBI" id="CHEBI:157695"/>
        <dbReference type="ChEBI" id="CHEBI:167181"/>
        <dbReference type="EC" id="4.2.99.18"/>
    </reaction>
</comment>
<keyword evidence="5 12" id="KW-0378">Hydrolase</keyword>
<evidence type="ECO:0000256" key="8">
    <source>
        <dbReference type="ARBA" id="ARBA00023125"/>
    </source>
</evidence>
<name>A0A7W7ACN3_9SPHN</name>
<reference evidence="15 16" key="1">
    <citation type="submission" date="2020-08" db="EMBL/GenBank/DDBJ databases">
        <title>Genomic Encyclopedia of Type Strains, Phase IV (KMG-IV): sequencing the most valuable type-strain genomes for metagenomic binning, comparative biology and taxonomic classification.</title>
        <authorList>
            <person name="Goeker M."/>
        </authorList>
    </citation>
    <scope>NUCLEOTIDE SEQUENCE [LARGE SCALE GENOMIC DNA]</scope>
    <source>
        <strain evidence="15 16">DSM 17507</strain>
    </source>
</reference>
<accession>A0A7W7ACN3</accession>
<dbReference type="CDD" id="cd00056">
    <property type="entry name" value="ENDO3c"/>
    <property type="match status" value="1"/>
</dbReference>
<dbReference type="RefSeq" id="WP_144904741.1">
    <property type="nucleotide sequence ID" value="NZ_JACHOA010000005.1"/>
</dbReference>
<feature type="domain" description="HhH-GPD" evidence="14">
    <location>
        <begin position="38"/>
        <end position="185"/>
    </location>
</feature>
<dbReference type="HAMAP" id="MF_00942">
    <property type="entry name" value="Nth"/>
    <property type="match status" value="1"/>
</dbReference>
<dbReference type="GO" id="GO:0003677">
    <property type="term" value="F:DNA binding"/>
    <property type="evidence" value="ECO:0007669"/>
    <property type="project" value="UniProtKB-UniRule"/>
</dbReference>
<dbReference type="FunFam" id="1.10.340.30:FF:000001">
    <property type="entry name" value="Endonuclease III"/>
    <property type="match status" value="1"/>
</dbReference>
<dbReference type="InterPro" id="IPR011257">
    <property type="entry name" value="DNA_glycosylase"/>
</dbReference>
<dbReference type="EC" id="4.2.99.18" evidence="12"/>
<evidence type="ECO:0000256" key="13">
    <source>
        <dbReference type="SAM" id="MobiDB-lite"/>
    </source>
</evidence>
<organism evidence="15 16">
    <name type="scientific">Novosphingobium taihuense</name>
    <dbReference type="NCBI Taxonomy" id="260085"/>
    <lineage>
        <taxon>Bacteria</taxon>
        <taxon>Pseudomonadati</taxon>
        <taxon>Pseudomonadota</taxon>
        <taxon>Alphaproteobacteria</taxon>
        <taxon>Sphingomonadales</taxon>
        <taxon>Sphingomonadaceae</taxon>
        <taxon>Novosphingobium</taxon>
    </lineage>
</organism>
<keyword evidence="4 12" id="KW-0227">DNA damage</keyword>
<sequence>MKTADIFEFFRRLAEANPSPETELEYGNVYQLLVAVTLSAQATDVGVNKATRKLFAIVKTPQDMLDLGEEGLKQHIKTIGLFNSKAKNVMAMAEILVTQHGGEVPADRDLLTELPGVGRKTANVVMNCAFGAETFAVDTHIFRVGNRTGLAKGKTPLAVEKGLEKKVPQPFRVGAHHWLILHGRYVCKARTPECWHCGVVDLCSFKGKVLEKGAKPPAARKAKAPASRRTRKESKA</sequence>
<dbReference type="InterPro" id="IPR000445">
    <property type="entry name" value="HhH_motif"/>
</dbReference>
<evidence type="ECO:0000256" key="11">
    <source>
        <dbReference type="ARBA" id="ARBA00023295"/>
    </source>
</evidence>
<feature type="binding site" evidence="12">
    <location>
        <position position="197"/>
    </location>
    <ligand>
        <name>[4Fe-4S] cluster</name>
        <dbReference type="ChEBI" id="CHEBI:49883"/>
    </ligand>
</feature>
<dbReference type="EMBL" id="JACHOA010000005">
    <property type="protein sequence ID" value="MBB4614486.1"/>
    <property type="molecule type" value="Genomic_DNA"/>
</dbReference>
<evidence type="ECO:0000313" key="16">
    <source>
        <dbReference type="Proteomes" id="UP000538566"/>
    </source>
</evidence>
<evidence type="ECO:0000256" key="10">
    <source>
        <dbReference type="ARBA" id="ARBA00023239"/>
    </source>
</evidence>
<comment type="caution">
    <text evidence="15">The sequence shown here is derived from an EMBL/GenBank/DDBJ whole genome shotgun (WGS) entry which is preliminary data.</text>
</comment>
<dbReference type="InterPro" id="IPR023170">
    <property type="entry name" value="HhH_base_excis_C"/>
</dbReference>
<comment type="function">
    <text evidence="12">DNA repair enzyme that has both DNA N-glycosylase activity and AP-lyase activity. The DNA N-glycosylase activity releases various damaged pyrimidines from DNA by cleaving the N-glycosidic bond, leaving an AP (apurinic/apyrimidinic) site. The AP-lyase activity cleaves the phosphodiester bond 3' to the AP site by a beta-elimination, leaving a 3'-terminal unsaturated sugar and a product with a terminal 5'-phosphate.</text>
</comment>
<keyword evidence="7 12" id="KW-0411">Iron-sulfur</keyword>
<feature type="binding site" evidence="12">
    <location>
        <position position="194"/>
    </location>
    <ligand>
        <name>[4Fe-4S] cluster</name>
        <dbReference type="ChEBI" id="CHEBI:49883"/>
    </ligand>
</feature>
<dbReference type="Pfam" id="PF00730">
    <property type="entry name" value="HhH-GPD"/>
    <property type="match status" value="1"/>
</dbReference>
<dbReference type="Pfam" id="PF00633">
    <property type="entry name" value="HHH"/>
    <property type="match status" value="1"/>
</dbReference>
<dbReference type="GO" id="GO:0006285">
    <property type="term" value="P:base-excision repair, AP site formation"/>
    <property type="evidence" value="ECO:0007669"/>
    <property type="project" value="TreeGrafter"/>
</dbReference>
<dbReference type="GO" id="GO:0140078">
    <property type="term" value="F:class I DNA-(apurinic or apyrimidinic site) endonuclease activity"/>
    <property type="evidence" value="ECO:0007669"/>
    <property type="project" value="UniProtKB-EC"/>
</dbReference>
<evidence type="ECO:0000259" key="14">
    <source>
        <dbReference type="SMART" id="SM00478"/>
    </source>
</evidence>
<comment type="cofactor">
    <cofactor evidence="12">
        <name>[4Fe-4S] cluster</name>
        <dbReference type="ChEBI" id="CHEBI:49883"/>
    </cofactor>
    <text evidence="12">Binds 1 [4Fe-4S] cluster.</text>
</comment>
<dbReference type="GO" id="GO:0051539">
    <property type="term" value="F:4 iron, 4 sulfur cluster binding"/>
    <property type="evidence" value="ECO:0007669"/>
    <property type="project" value="UniProtKB-UniRule"/>
</dbReference>
<keyword evidence="9 12" id="KW-0234">DNA repair</keyword>
<dbReference type="FunFam" id="1.10.1670.10:FF:000001">
    <property type="entry name" value="Endonuclease III"/>
    <property type="match status" value="1"/>
</dbReference>
<keyword evidence="3 12" id="KW-0479">Metal-binding</keyword>
<dbReference type="PROSITE" id="PS01155">
    <property type="entry name" value="ENDONUCLEASE_III_2"/>
    <property type="match status" value="1"/>
</dbReference>
<dbReference type="NCBIfam" id="TIGR01083">
    <property type="entry name" value="nth"/>
    <property type="match status" value="1"/>
</dbReference>
<evidence type="ECO:0000256" key="4">
    <source>
        <dbReference type="ARBA" id="ARBA00022763"/>
    </source>
</evidence>
<dbReference type="PANTHER" id="PTHR10359:SF18">
    <property type="entry name" value="ENDONUCLEASE III"/>
    <property type="match status" value="1"/>
</dbReference>
<dbReference type="SMART" id="SM00478">
    <property type="entry name" value="ENDO3c"/>
    <property type="match status" value="1"/>
</dbReference>
<dbReference type="GO" id="GO:0019104">
    <property type="term" value="F:DNA N-glycosylase activity"/>
    <property type="evidence" value="ECO:0007669"/>
    <property type="project" value="UniProtKB-UniRule"/>
</dbReference>
<dbReference type="AlphaFoldDB" id="A0A7W7ACN3"/>
<protein>
    <recommendedName>
        <fullName evidence="12">Endonuclease III</fullName>
        <ecNumber evidence="12">4.2.99.18</ecNumber>
    </recommendedName>
    <alternativeName>
        <fullName evidence="12">DNA-(apurinic or apyrimidinic site) lyase</fullName>
    </alternativeName>
</protein>
<proteinExistence type="inferred from homology"/>
<keyword evidence="6 12" id="KW-0408">Iron</keyword>